<gene>
    <name evidence="5" type="ORF">A6X21_09875</name>
</gene>
<comment type="caution">
    <text evidence="5">The sequence shown here is derived from an EMBL/GenBank/DDBJ whole genome shotgun (WGS) entry which is preliminary data.</text>
</comment>
<dbReference type="OrthoDB" id="244009at2"/>
<evidence type="ECO:0000259" key="4">
    <source>
        <dbReference type="PROSITE" id="PS50887"/>
    </source>
</evidence>
<dbReference type="Gene3D" id="3.30.70.270">
    <property type="match status" value="1"/>
</dbReference>
<dbReference type="EC" id="2.7.7.65" evidence="1"/>
<dbReference type="STRING" id="1841610.A6X21_09875"/>
<dbReference type="NCBIfam" id="TIGR00254">
    <property type="entry name" value="GGDEF"/>
    <property type="match status" value="1"/>
</dbReference>
<feature type="domain" description="GGDEF" evidence="4">
    <location>
        <begin position="152"/>
        <end position="284"/>
    </location>
</feature>
<dbReference type="SMART" id="SM00267">
    <property type="entry name" value="GGDEF"/>
    <property type="match status" value="1"/>
</dbReference>
<dbReference type="GO" id="GO:0052621">
    <property type="term" value="F:diguanylate cyclase activity"/>
    <property type="evidence" value="ECO:0007669"/>
    <property type="project" value="UniProtKB-EC"/>
</dbReference>
<dbReference type="AlphaFoldDB" id="A0A1C3E786"/>
<proteinExistence type="predicted"/>
<organism evidence="5 6">
    <name type="scientific">Planctopirus hydrillae</name>
    <dbReference type="NCBI Taxonomy" id="1841610"/>
    <lineage>
        <taxon>Bacteria</taxon>
        <taxon>Pseudomonadati</taxon>
        <taxon>Planctomycetota</taxon>
        <taxon>Planctomycetia</taxon>
        <taxon>Planctomycetales</taxon>
        <taxon>Planctomycetaceae</taxon>
        <taxon>Planctopirus</taxon>
    </lineage>
</organism>
<dbReference type="SUPFAM" id="SSF55073">
    <property type="entry name" value="Nucleotide cyclase"/>
    <property type="match status" value="1"/>
</dbReference>
<protein>
    <recommendedName>
        <fullName evidence="1">diguanylate cyclase</fullName>
        <ecNumber evidence="1">2.7.7.65</ecNumber>
    </recommendedName>
</protein>
<dbReference type="PANTHER" id="PTHR45138">
    <property type="entry name" value="REGULATORY COMPONENTS OF SENSORY TRANSDUCTION SYSTEM"/>
    <property type="match status" value="1"/>
</dbReference>
<dbReference type="Pfam" id="PF00990">
    <property type="entry name" value="GGDEF"/>
    <property type="match status" value="1"/>
</dbReference>
<dbReference type="GO" id="GO:0005886">
    <property type="term" value="C:plasma membrane"/>
    <property type="evidence" value="ECO:0007669"/>
    <property type="project" value="TreeGrafter"/>
</dbReference>
<dbReference type="InterPro" id="IPR029787">
    <property type="entry name" value="Nucleotide_cyclase"/>
</dbReference>
<accession>A0A1C3E786</accession>
<name>A0A1C3E786_9PLAN</name>
<evidence type="ECO:0000256" key="3">
    <source>
        <dbReference type="SAM" id="Phobius"/>
    </source>
</evidence>
<dbReference type="InterPro" id="IPR050469">
    <property type="entry name" value="Diguanylate_Cyclase"/>
</dbReference>
<sequence length="284" mass="32169">MESHEQFTLWLALTTGGLALLVAAATGFICGIWLGPWWQRRQFSRALKDASLWQNRLLTELEQVEKNCTFALSESQKPFPPDRQNRLEKVQSRLIESLQRLANLRGNHSSPPAVFQFEWINDAHSASSGLPDRSTFDLNLKHMLDYGTSCHTTSALLLVRMDRHDSALRRYGSSETHQLLQKMIALVIRSARDTDLICQFDEQTISVLLPNLTPAQAWRQAEMIRDSIRTHHFLLENGQQEVIVTASSGLSCSQPQNNPEELIQSARRALAKAESLGRNRLIAE</sequence>
<dbReference type="PANTHER" id="PTHR45138:SF9">
    <property type="entry name" value="DIGUANYLATE CYCLASE DGCM-RELATED"/>
    <property type="match status" value="1"/>
</dbReference>
<dbReference type="InterPro" id="IPR000160">
    <property type="entry name" value="GGDEF_dom"/>
</dbReference>
<dbReference type="RefSeq" id="WP_068850381.1">
    <property type="nucleotide sequence ID" value="NZ_LYDR01000144.1"/>
</dbReference>
<comment type="catalytic activity">
    <reaction evidence="2">
        <text>2 GTP = 3',3'-c-di-GMP + 2 diphosphate</text>
        <dbReference type="Rhea" id="RHEA:24898"/>
        <dbReference type="ChEBI" id="CHEBI:33019"/>
        <dbReference type="ChEBI" id="CHEBI:37565"/>
        <dbReference type="ChEBI" id="CHEBI:58805"/>
        <dbReference type="EC" id="2.7.7.65"/>
    </reaction>
</comment>
<reference evidence="5 6" key="1">
    <citation type="submission" date="2016-05" db="EMBL/GenBank/DDBJ databases">
        <title>Genomic and physiological characterization of Planctopirus sp. isolated from fresh water lake.</title>
        <authorList>
            <person name="Subhash Y."/>
            <person name="Ramana C."/>
        </authorList>
    </citation>
    <scope>NUCLEOTIDE SEQUENCE [LARGE SCALE GENOMIC DNA]</scope>
    <source>
        <strain evidence="5 6">JC280</strain>
    </source>
</reference>
<evidence type="ECO:0000256" key="2">
    <source>
        <dbReference type="ARBA" id="ARBA00034247"/>
    </source>
</evidence>
<keyword evidence="3" id="KW-0812">Transmembrane</keyword>
<dbReference type="Proteomes" id="UP000094828">
    <property type="component" value="Unassembled WGS sequence"/>
</dbReference>
<keyword evidence="3" id="KW-1133">Transmembrane helix</keyword>
<dbReference type="GO" id="GO:0043709">
    <property type="term" value="P:cell adhesion involved in single-species biofilm formation"/>
    <property type="evidence" value="ECO:0007669"/>
    <property type="project" value="TreeGrafter"/>
</dbReference>
<feature type="transmembrane region" description="Helical" evidence="3">
    <location>
        <begin position="12"/>
        <end position="35"/>
    </location>
</feature>
<evidence type="ECO:0000313" key="5">
    <source>
        <dbReference type="EMBL" id="ODA29110.1"/>
    </source>
</evidence>
<keyword evidence="6" id="KW-1185">Reference proteome</keyword>
<evidence type="ECO:0000313" key="6">
    <source>
        <dbReference type="Proteomes" id="UP000094828"/>
    </source>
</evidence>
<dbReference type="InterPro" id="IPR043128">
    <property type="entry name" value="Rev_trsase/Diguanyl_cyclase"/>
</dbReference>
<dbReference type="PROSITE" id="PS50887">
    <property type="entry name" value="GGDEF"/>
    <property type="match status" value="1"/>
</dbReference>
<dbReference type="EMBL" id="LYDR01000144">
    <property type="protein sequence ID" value="ODA29110.1"/>
    <property type="molecule type" value="Genomic_DNA"/>
</dbReference>
<keyword evidence="3" id="KW-0472">Membrane</keyword>
<evidence type="ECO:0000256" key="1">
    <source>
        <dbReference type="ARBA" id="ARBA00012528"/>
    </source>
</evidence>
<dbReference type="GO" id="GO:1902201">
    <property type="term" value="P:negative regulation of bacterial-type flagellum-dependent cell motility"/>
    <property type="evidence" value="ECO:0007669"/>
    <property type="project" value="TreeGrafter"/>
</dbReference>